<dbReference type="SUPFAM" id="SSF103473">
    <property type="entry name" value="MFS general substrate transporter"/>
    <property type="match status" value="1"/>
</dbReference>
<keyword evidence="6 7" id="KW-0472">Membrane</keyword>
<proteinExistence type="inferred from homology"/>
<dbReference type="PANTHER" id="PTHR48022">
    <property type="entry name" value="PLASTIDIC GLUCOSE TRANSPORTER 4"/>
    <property type="match status" value="1"/>
</dbReference>
<dbReference type="EMBL" id="KZ613971">
    <property type="protein sequence ID" value="PMD29839.1"/>
    <property type="molecule type" value="Genomic_DNA"/>
</dbReference>
<feature type="transmembrane region" description="Helical" evidence="7">
    <location>
        <begin position="400"/>
        <end position="427"/>
    </location>
</feature>
<feature type="transmembrane region" description="Helical" evidence="7">
    <location>
        <begin position="439"/>
        <end position="458"/>
    </location>
</feature>
<accession>A0A2J6QU99</accession>
<feature type="transmembrane region" description="Helical" evidence="7">
    <location>
        <begin position="97"/>
        <end position="118"/>
    </location>
</feature>
<dbReference type="GO" id="GO:0005351">
    <property type="term" value="F:carbohydrate:proton symporter activity"/>
    <property type="evidence" value="ECO:0007669"/>
    <property type="project" value="TreeGrafter"/>
</dbReference>
<dbReference type="OrthoDB" id="8120565at2759"/>
<dbReference type="PROSITE" id="PS00216">
    <property type="entry name" value="SUGAR_TRANSPORT_1"/>
    <property type="match status" value="1"/>
</dbReference>
<feature type="domain" description="Major facilitator superfamily (MFS) profile" evidence="8">
    <location>
        <begin position="56"/>
        <end position="492"/>
    </location>
</feature>
<dbReference type="InterPro" id="IPR005829">
    <property type="entry name" value="Sugar_transporter_CS"/>
</dbReference>
<organism evidence="9 10">
    <name type="scientific">Hyaloscypha variabilis (strain UAMH 11265 / GT02V1 / F)</name>
    <name type="common">Meliniomyces variabilis</name>
    <dbReference type="NCBI Taxonomy" id="1149755"/>
    <lineage>
        <taxon>Eukaryota</taxon>
        <taxon>Fungi</taxon>
        <taxon>Dikarya</taxon>
        <taxon>Ascomycota</taxon>
        <taxon>Pezizomycotina</taxon>
        <taxon>Leotiomycetes</taxon>
        <taxon>Helotiales</taxon>
        <taxon>Hyaloscyphaceae</taxon>
        <taxon>Hyaloscypha</taxon>
        <taxon>Hyaloscypha variabilis</taxon>
    </lineage>
</organism>
<evidence type="ECO:0000256" key="7">
    <source>
        <dbReference type="SAM" id="Phobius"/>
    </source>
</evidence>
<reference evidence="9 10" key="1">
    <citation type="submission" date="2016-04" db="EMBL/GenBank/DDBJ databases">
        <title>A degradative enzymes factory behind the ericoid mycorrhizal symbiosis.</title>
        <authorList>
            <consortium name="DOE Joint Genome Institute"/>
            <person name="Martino E."/>
            <person name="Morin E."/>
            <person name="Grelet G."/>
            <person name="Kuo A."/>
            <person name="Kohler A."/>
            <person name="Daghino S."/>
            <person name="Barry K."/>
            <person name="Choi C."/>
            <person name="Cichocki N."/>
            <person name="Clum A."/>
            <person name="Copeland A."/>
            <person name="Hainaut M."/>
            <person name="Haridas S."/>
            <person name="Labutti K."/>
            <person name="Lindquist E."/>
            <person name="Lipzen A."/>
            <person name="Khouja H.-R."/>
            <person name="Murat C."/>
            <person name="Ohm R."/>
            <person name="Olson A."/>
            <person name="Spatafora J."/>
            <person name="Veneault-Fourrey C."/>
            <person name="Henrissat B."/>
            <person name="Grigoriev I."/>
            <person name="Martin F."/>
            <person name="Perotto S."/>
        </authorList>
    </citation>
    <scope>NUCLEOTIDE SEQUENCE [LARGE SCALE GENOMIC DNA]</scope>
    <source>
        <strain evidence="9 10">F</strain>
    </source>
</reference>
<gene>
    <name evidence="9" type="ORF">L207DRAFT_549710</name>
</gene>
<feature type="transmembrane region" description="Helical" evidence="7">
    <location>
        <begin position="367"/>
        <end position="388"/>
    </location>
</feature>
<evidence type="ECO:0000313" key="10">
    <source>
        <dbReference type="Proteomes" id="UP000235786"/>
    </source>
</evidence>
<comment type="subcellular location">
    <subcellularLocation>
        <location evidence="1">Membrane</location>
        <topology evidence="1">Multi-pass membrane protein</topology>
    </subcellularLocation>
</comment>
<feature type="transmembrane region" description="Helical" evidence="7">
    <location>
        <begin position="205"/>
        <end position="224"/>
    </location>
</feature>
<dbReference type="Proteomes" id="UP000235786">
    <property type="component" value="Unassembled WGS sequence"/>
</dbReference>
<dbReference type="GO" id="GO:0016020">
    <property type="term" value="C:membrane"/>
    <property type="evidence" value="ECO:0007669"/>
    <property type="project" value="UniProtKB-SubCell"/>
</dbReference>
<sequence length="522" mass="57385">MLKHDDSQEDVEKNARGLAEHLELSSSSVPFHSTDELSYGESGLKGLLRSPYVFGAAFLASLGGFSFGYDQGVISLILVMPQFHKQFPETTPGVPGYGFHVGFMTGMLELGAFVGCLFFPKLADRISRKWVLSAAVGIFCIGAVIQTAAQNDGTVVAGRFIGGIGVGTLAMGAPLYISKIASPDLRGSLLTLEQLSIRVGFPPTFVLQMVSALGMGIFIHFFPYSPRWLALRGRDDDCLRSLMRLRGLPSTDIRVQREWKGILAEIKFQNEIQARDHPDSNGFMLEIHGWMDLFRRKCIKRTIVAIDIPFIQQFSGINAFVYYAPTFFAALGQDYEMSLILTGMVNICQLVAVLPVLIYLDKIGRRTLALWGGIAMGIPHVIMAGIVGKFSTSWSSHTSLGWFGVALVYIYILIYGVSYGSLAWVMLAEVFPNSLHAKGVGAATATIWLSNFVIGVSVPPMMVSIGYGTFIFFACFCFLGAVFSFFFVPETSGKTLEEMDQVFKDNLGEEEIMLMQCITHET</sequence>
<feature type="transmembrane region" description="Helical" evidence="7">
    <location>
        <begin position="52"/>
        <end position="77"/>
    </location>
</feature>
<dbReference type="PANTHER" id="PTHR48022:SF14">
    <property type="entry name" value="MAJOR FACILITATOR SUPERFAMILY (MFS) PROFILE DOMAIN-CONTAINING PROTEIN-RELATED"/>
    <property type="match status" value="1"/>
</dbReference>
<dbReference type="PRINTS" id="PR00171">
    <property type="entry name" value="SUGRTRNSPORT"/>
</dbReference>
<keyword evidence="3" id="KW-0813">Transport</keyword>
<dbReference type="Pfam" id="PF00083">
    <property type="entry name" value="Sugar_tr"/>
    <property type="match status" value="1"/>
</dbReference>
<dbReference type="AlphaFoldDB" id="A0A2J6QU99"/>
<dbReference type="InterPro" id="IPR020846">
    <property type="entry name" value="MFS_dom"/>
</dbReference>
<comment type="similarity">
    <text evidence="2">Belongs to the major facilitator superfamily. Sugar transporter (TC 2.A.1.1) family.</text>
</comment>
<evidence type="ECO:0000256" key="2">
    <source>
        <dbReference type="ARBA" id="ARBA00010992"/>
    </source>
</evidence>
<feature type="transmembrane region" description="Helical" evidence="7">
    <location>
        <begin position="337"/>
        <end position="360"/>
    </location>
</feature>
<evidence type="ECO:0000256" key="3">
    <source>
        <dbReference type="ARBA" id="ARBA00022448"/>
    </source>
</evidence>
<keyword evidence="5 7" id="KW-1133">Transmembrane helix</keyword>
<dbReference type="PROSITE" id="PS50850">
    <property type="entry name" value="MFS"/>
    <property type="match status" value="1"/>
</dbReference>
<feature type="transmembrane region" description="Helical" evidence="7">
    <location>
        <begin position="464"/>
        <end position="488"/>
    </location>
</feature>
<dbReference type="InterPro" id="IPR003663">
    <property type="entry name" value="Sugar/inositol_transpt"/>
</dbReference>
<protein>
    <submittedName>
        <fullName evidence="9">General substrate transporter</fullName>
    </submittedName>
</protein>
<keyword evidence="10" id="KW-1185">Reference proteome</keyword>
<dbReference type="InterPro" id="IPR036259">
    <property type="entry name" value="MFS_trans_sf"/>
</dbReference>
<evidence type="ECO:0000313" key="9">
    <source>
        <dbReference type="EMBL" id="PMD29839.1"/>
    </source>
</evidence>
<keyword evidence="4 7" id="KW-0812">Transmembrane</keyword>
<evidence type="ECO:0000259" key="8">
    <source>
        <dbReference type="PROSITE" id="PS50850"/>
    </source>
</evidence>
<dbReference type="InterPro" id="IPR050360">
    <property type="entry name" value="MFS_Sugar_Transporters"/>
</dbReference>
<evidence type="ECO:0000256" key="6">
    <source>
        <dbReference type="ARBA" id="ARBA00023136"/>
    </source>
</evidence>
<dbReference type="Gene3D" id="1.20.1250.20">
    <property type="entry name" value="MFS general substrate transporter like domains"/>
    <property type="match status" value="1"/>
</dbReference>
<evidence type="ECO:0000256" key="1">
    <source>
        <dbReference type="ARBA" id="ARBA00004141"/>
    </source>
</evidence>
<dbReference type="InterPro" id="IPR005828">
    <property type="entry name" value="MFS_sugar_transport-like"/>
</dbReference>
<evidence type="ECO:0000256" key="5">
    <source>
        <dbReference type="ARBA" id="ARBA00022989"/>
    </source>
</evidence>
<evidence type="ECO:0000256" key="4">
    <source>
        <dbReference type="ARBA" id="ARBA00022692"/>
    </source>
</evidence>
<name>A0A2J6QU99_HYAVF</name>
<feature type="transmembrane region" description="Helical" evidence="7">
    <location>
        <begin position="303"/>
        <end position="325"/>
    </location>
</feature>